<comment type="subcellular location">
    <subcellularLocation>
        <location evidence="1">Cell membrane</location>
    </subcellularLocation>
</comment>
<feature type="transmembrane region" description="Helical" evidence="7">
    <location>
        <begin position="317"/>
        <end position="338"/>
    </location>
</feature>
<dbReference type="GO" id="GO:0051536">
    <property type="term" value="F:iron-sulfur cluster binding"/>
    <property type="evidence" value="ECO:0007669"/>
    <property type="project" value="UniProtKB-KW"/>
</dbReference>
<evidence type="ECO:0000313" key="9">
    <source>
        <dbReference type="EMBL" id="RUT78318.1"/>
    </source>
</evidence>
<evidence type="ECO:0000256" key="5">
    <source>
        <dbReference type="ARBA" id="ARBA00023014"/>
    </source>
</evidence>
<evidence type="ECO:0000256" key="2">
    <source>
        <dbReference type="ARBA" id="ARBA00022475"/>
    </source>
</evidence>
<dbReference type="PROSITE" id="PS00198">
    <property type="entry name" value="4FE4S_FER_1"/>
    <property type="match status" value="1"/>
</dbReference>
<evidence type="ECO:0000256" key="4">
    <source>
        <dbReference type="ARBA" id="ARBA00023004"/>
    </source>
</evidence>
<dbReference type="GO" id="GO:0046872">
    <property type="term" value="F:metal ion binding"/>
    <property type="evidence" value="ECO:0007669"/>
    <property type="project" value="UniProtKB-KW"/>
</dbReference>
<keyword evidence="4" id="KW-0408">Iron</keyword>
<evidence type="ECO:0000256" key="6">
    <source>
        <dbReference type="ARBA" id="ARBA00023136"/>
    </source>
</evidence>
<accession>A0A434AV30</accession>
<keyword evidence="7" id="KW-1133">Transmembrane helix</keyword>
<keyword evidence="6 7" id="KW-0472">Membrane</keyword>
<keyword evidence="5" id="KW-0411">Iron-sulfur</keyword>
<feature type="domain" description="4Fe-4S ferredoxin-type" evidence="8">
    <location>
        <begin position="212"/>
        <end position="241"/>
    </location>
</feature>
<proteinExistence type="predicted"/>
<feature type="transmembrane region" description="Helical" evidence="7">
    <location>
        <begin position="350"/>
        <end position="369"/>
    </location>
</feature>
<dbReference type="InterPro" id="IPR017900">
    <property type="entry name" value="4Fe4S_Fe_S_CS"/>
</dbReference>
<evidence type="ECO:0000313" key="10">
    <source>
        <dbReference type="Proteomes" id="UP000282985"/>
    </source>
</evidence>
<feature type="transmembrane region" description="Helical" evidence="7">
    <location>
        <begin position="12"/>
        <end position="35"/>
    </location>
</feature>
<evidence type="ECO:0000256" key="1">
    <source>
        <dbReference type="ARBA" id="ARBA00004236"/>
    </source>
</evidence>
<dbReference type="OrthoDB" id="9771372at2"/>
<feature type="transmembrane region" description="Helical" evidence="7">
    <location>
        <begin position="443"/>
        <end position="464"/>
    </location>
</feature>
<dbReference type="EMBL" id="RJJX01000009">
    <property type="protein sequence ID" value="RUT78318.1"/>
    <property type="molecule type" value="Genomic_DNA"/>
</dbReference>
<sequence>MRLLNKLITLRYFSQSIKIVILLVLMLLIIIGFSADSNDSATLKQLRNFNLANLIIWSYWWPFLVVSSIFFGRIWCMICPVELLTSLAAKLGLRKERPGWLKSGWLITFLYVFILFVGINGFAIHRNPRYMAIYLLSIVCISIIIGAIYRKNTFCKYVCPIGFLLGLYSRFSFLGWRVKEPNTCDTCKDKSCVQKSNLYKIRQKSCQLDLYPQNITDNSSCILCGGCRQACESTNSKQDESRPNPGFVRLKVKNNIFTKLELSSPELIFTMILSGFVVYEILSEWSVTKSVLMFLPKHVNTWLAIDNPFLSGMLRSIILYVFVPTMIWLLPFGLSRLFREKISVMTYLKTFAAGFIPIMASAHLCKALLKTTSRIPYFEHVFSNINGLQNTHLFLTGQISLFQLGQMPQLMISILSVLILSSGIAISMFTIRKVNEKINVKNTSIMYLIPIVYGSLFLVSMLLWRF</sequence>
<feature type="transmembrane region" description="Helical" evidence="7">
    <location>
        <begin position="410"/>
        <end position="431"/>
    </location>
</feature>
<dbReference type="Pfam" id="PF12801">
    <property type="entry name" value="Fer4_5"/>
    <property type="match status" value="2"/>
</dbReference>
<feature type="transmembrane region" description="Helical" evidence="7">
    <location>
        <begin position="267"/>
        <end position="287"/>
    </location>
</feature>
<protein>
    <submittedName>
        <fullName evidence="9">4Fe-4S binding protein</fullName>
    </submittedName>
</protein>
<evidence type="ECO:0000259" key="8">
    <source>
        <dbReference type="PROSITE" id="PS51379"/>
    </source>
</evidence>
<evidence type="ECO:0000256" key="3">
    <source>
        <dbReference type="ARBA" id="ARBA00022723"/>
    </source>
</evidence>
<dbReference type="PANTHER" id="PTHR30224">
    <property type="entry name" value="ELECTRON TRANSPORT PROTEIN"/>
    <property type="match status" value="1"/>
</dbReference>
<feature type="transmembrane region" description="Helical" evidence="7">
    <location>
        <begin position="130"/>
        <end position="149"/>
    </location>
</feature>
<dbReference type="InterPro" id="IPR017896">
    <property type="entry name" value="4Fe4S_Fe-S-bd"/>
</dbReference>
<dbReference type="Proteomes" id="UP000282985">
    <property type="component" value="Unassembled WGS sequence"/>
</dbReference>
<dbReference type="PANTHER" id="PTHR30224:SF4">
    <property type="entry name" value="ELECTRON TRANSPORT PROTEIN YCCM-RELATED"/>
    <property type="match status" value="1"/>
</dbReference>
<dbReference type="RefSeq" id="WP_127343523.1">
    <property type="nucleotide sequence ID" value="NZ_RJJX01000009.1"/>
</dbReference>
<dbReference type="GO" id="GO:0005886">
    <property type="term" value="C:plasma membrane"/>
    <property type="evidence" value="ECO:0007669"/>
    <property type="project" value="UniProtKB-SubCell"/>
</dbReference>
<dbReference type="InterPro" id="IPR052378">
    <property type="entry name" value="NosR_regulator"/>
</dbReference>
<keyword evidence="10" id="KW-1185">Reference proteome</keyword>
<reference evidence="9 10" key="1">
    <citation type="submission" date="2018-11" db="EMBL/GenBank/DDBJ databases">
        <title>Parancylomarina longa gen. nov., sp. nov., isolated from sediments of southern Okinawa.</title>
        <authorList>
            <person name="Fu T."/>
        </authorList>
    </citation>
    <scope>NUCLEOTIDE SEQUENCE [LARGE SCALE GENOMIC DNA]</scope>
    <source>
        <strain evidence="9 10">T3-2 S1-C</strain>
    </source>
</reference>
<dbReference type="PROSITE" id="PS51379">
    <property type="entry name" value="4FE4S_FER_2"/>
    <property type="match status" value="1"/>
</dbReference>
<keyword evidence="2" id="KW-1003">Cell membrane</keyword>
<feature type="transmembrane region" description="Helical" evidence="7">
    <location>
        <begin position="105"/>
        <end position="124"/>
    </location>
</feature>
<gene>
    <name evidence="9" type="ORF">DLK05_08295</name>
</gene>
<keyword evidence="7" id="KW-0812">Transmembrane</keyword>
<comment type="caution">
    <text evidence="9">The sequence shown here is derived from an EMBL/GenBank/DDBJ whole genome shotgun (WGS) entry which is preliminary data.</text>
</comment>
<feature type="transmembrane region" description="Helical" evidence="7">
    <location>
        <begin position="55"/>
        <end position="84"/>
    </location>
</feature>
<dbReference type="AlphaFoldDB" id="A0A434AV30"/>
<organism evidence="9 10">
    <name type="scientific">Ancylomarina longa</name>
    <dbReference type="NCBI Taxonomy" id="2487017"/>
    <lineage>
        <taxon>Bacteria</taxon>
        <taxon>Pseudomonadati</taxon>
        <taxon>Bacteroidota</taxon>
        <taxon>Bacteroidia</taxon>
        <taxon>Marinilabiliales</taxon>
        <taxon>Marinifilaceae</taxon>
        <taxon>Ancylomarina</taxon>
    </lineage>
</organism>
<keyword evidence="3" id="KW-0479">Metal-binding</keyword>
<name>A0A434AV30_9BACT</name>
<evidence type="ECO:0000256" key="7">
    <source>
        <dbReference type="SAM" id="Phobius"/>
    </source>
</evidence>